<sequence length="49" mass="5350">ADYIAKHYKGGNNSAENKFHHARFGPPGRLEAKTGKNHPDTPCQGQLSC</sequence>
<protein>
    <submittedName>
        <fullName evidence="2">Uncharacterized protein</fullName>
    </submittedName>
</protein>
<feature type="non-terminal residue" evidence="2">
    <location>
        <position position="1"/>
    </location>
</feature>
<evidence type="ECO:0000256" key="1">
    <source>
        <dbReference type="SAM" id="MobiDB-lite"/>
    </source>
</evidence>
<reference evidence="2" key="1">
    <citation type="journal article" date="2014" name="Front. Microbiol.">
        <title>High frequency of phylogenetically diverse reductive dehalogenase-homologous genes in deep subseafloor sedimentary metagenomes.</title>
        <authorList>
            <person name="Kawai M."/>
            <person name="Futagami T."/>
            <person name="Toyoda A."/>
            <person name="Takaki Y."/>
            <person name="Nishi S."/>
            <person name="Hori S."/>
            <person name="Arai W."/>
            <person name="Tsubouchi T."/>
            <person name="Morono Y."/>
            <person name="Uchiyama I."/>
            <person name="Ito T."/>
            <person name="Fujiyama A."/>
            <person name="Inagaki F."/>
            <person name="Takami H."/>
        </authorList>
    </citation>
    <scope>NUCLEOTIDE SEQUENCE</scope>
    <source>
        <strain evidence="2">Expedition CK06-06</strain>
    </source>
</reference>
<gene>
    <name evidence="2" type="ORF">S12H4_47100</name>
</gene>
<organism evidence="2">
    <name type="scientific">marine sediment metagenome</name>
    <dbReference type="NCBI Taxonomy" id="412755"/>
    <lineage>
        <taxon>unclassified sequences</taxon>
        <taxon>metagenomes</taxon>
        <taxon>ecological metagenomes</taxon>
    </lineage>
</organism>
<dbReference type="AlphaFoldDB" id="X1TR41"/>
<evidence type="ECO:0000313" key="2">
    <source>
        <dbReference type="EMBL" id="GAJ07823.1"/>
    </source>
</evidence>
<name>X1TR41_9ZZZZ</name>
<feature type="region of interest" description="Disordered" evidence="1">
    <location>
        <begin position="1"/>
        <end position="49"/>
    </location>
</feature>
<feature type="compositionally biased region" description="Basic and acidic residues" evidence="1">
    <location>
        <begin position="30"/>
        <end position="39"/>
    </location>
</feature>
<accession>X1TR41</accession>
<comment type="caution">
    <text evidence="2">The sequence shown here is derived from an EMBL/GenBank/DDBJ whole genome shotgun (WGS) entry which is preliminary data.</text>
</comment>
<proteinExistence type="predicted"/>
<dbReference type="EMBL" id="BARW01029285">
    <property type="protein sequence ID" value="GAJ07823.1"/>
    <property type="molecule type" value="Genomic_DNA"/>
</dbReference>